<proteinExistence type="predicted"/>
<dbReference type="EMBL" id="OV696696">
    <property type="protein sequence ID" value="CAH1239709.1"/>
    <property type="molecule type" value="Genomic_DNA"/>
</dbReference>
<evidence type="ECO:0000313" key="3">
    <source>
        <dbReference type="Proteomes" id="UP000838412"/>
    </source>
</evidence>
<name>A0A8J9YP75_BRALA</name>
<keyword evidence="3" id="KW-1185">Reference proteome</keyword>
<gene>
    <name evidence="2" type="primary">Hypp5871</name>
    <name evidence="2" type="ORF">BLAG_LOCUS3932</name>
</gene>
<dbReference type="OrthoDB" id="5957937at2759"/>
<feature type="compositionally biased region" description="Low complexity" evidence="1">
    <location>
        <begin position="32"/>
        <end position="45"/>
    </location>
</feature>
<accession>A0A8J9YP75</accession>
<feature type="region of interest" description="Disordered" evidence="1">
    <location>
        <begin position="1"/>
        <end position="45"/>
    </location>
</feature>
<sequence>MAEGDHGKDDAGHPDQNNAEHGDMMEVEAEEPAPGGAEGSGELSEFVMAHYNQQREEGRFEGNDDISAERTQNFMERALAESQRMSAEAAKSDQKRQDLYRRLGVPDMVDLTLEHASEVMVTIQNGDSPSR</sequence>
<evidence type="ECO:0000313" key="2">
    <source>
        <dbReference type="EMBL" id="CAH1239709.1"/>
    </source>
</evidence>
<dbReference type="AlphaFoldDB" id="A0A8J9YP75"/>
<evidence type="ECO:0000256" key="1">
    <source>
        <dbReference type="SAM" id="MobiDB-lite"/>
    </source>
</evidence>
<organism evidence="2 3">
    <name type="scientific">Branchiostoma lanceolatum</name>
    <name type="common">Common lancelet</name>
    <name type="synonym">Amphioxus lanceolatum</name>
    <dbReference type="NCBI Taxonomy" id="7740"/>
    <lineage>
        <taxon>Eukaryota</taxon>
        <taxon>Metazoa</taxon>
        <taxon>Chordata</taxon>
        <taxon>Cephalochordata</taxon>
        <taxon>Leptocardii</taxon>
        <taxon>Amphioxiformes</taxon>
        <taxon>Branchiostomatidae</taxon>
        <taxon>Branchiostoma</taxon>
    </lineage>
</organism>
<protein>
    <submittedName>
        <fullName evidence="2">Hypp5871 protein</fullName>
    </submittedName>
</protein>
<feature type="compositionally biased region" description="Basic and acidic residues" evidence="1">
    <location>
        <begin position="1"/>
        <end position="24"/>
    </location>
</feature>
<reference evidence="2" key="1">
    <citation type="submission" date="2022-01" db="EMBL/GenBank/DDBJ databases">
        <authorList>
            <person name="Braso-Vives M."/>
        </authorList>
    </citation>
    <scope>NUCLEOTIDE SEQUENCE</scope>
</reference>
<dbReference type="Proteomes" id="UP000838412">
    <property type="component" value="Chromosome 11"/>
</dbReference>